<keyword evidence="3" id="KW-1185">Reference proteome</keyword>
<dbReference type="InterPro" id="IPR007272">
    <property type="entry name" value="Sulf_transp_TsuA/YedE"/>
</dbReference>
<name>A0A1H3XM78_BIZPA</name>
<feature type="transmembrane region" description="Helical" evidence="1">
    <location>
        <begin position="105"/>
        <end position="132"/>
    </location>
</feature>
<dbReference type="OrthoDB" id="9790409at2"/>
<reference evidence="2 3" key="1">
    <citation type="submission" date="2016-10" db="EMBL/GenBank/DDBJ databases">
        <authorList>
            <person name="de Groot N.N."/>
        </authorList>
    </citation>
    <scope>NUCLEOTIDE SEQUENCE [LARGE SCALE GENOMIC DNA]</scope>
    <source>
        <strain evidence="2 3">DSM 23842</strain>
    </source>
</reference>
<evidence type="ECO:0000313" key="3">
    <source>
        <dbReference type="Proteomes" id="UP000198846"/>
    </source>
</evidence>
<sequence>MKKVIAYLAVGFFLGVLFIKSEVASWFRIYEMFQFKSFHMYGLMGTAVVIGIIGVQLIKHKKAKDFSGQPISIADKDRSIARYLIGGTLFGLGWALAGACPGPMFVLIGTGFVSVLVLIFGALLGTFAYGALRSKLPH</sequence>
<feature type="transmembrane region" description="Helical" evidence="1">
    <location>
        <begin position="80"/>
        <end position="99"/>
    </location>
</feature>
<accession>A0A1H3XM78</accession>
<evidence type="ECO:0000256" key="1">
    <source>
        <dbReference type="SAM" id="Phobius"/>
    </source>
</evidence>
<keyword evidence="1" id="KW-0472">Membrane</keyword>
<dbReference type="Proteomes" id="UP000198846">
    <property type="component" value="Unassembled WGS sequence"/>
</dbReference>
<gene>
    <name evidence="2" type="ORF">SAMN04487990_10585</name>
</gene>
<dbReference type="STRING" id="283786.SAMN04487990_10585"/>
<feature type="transmembrane region" description="Helical" evidence="1">
    <location>
        <begin position="40"/>
        <end position="59"/>
    </location>
</feature>
<evidence type="ECO:0000313" key="2">
    <source>
        <dbReference type="EMBL" id="SEA00479.1"/>
    </source>
</evidence>
<protein>
    <submittedName>
        <fullName evidence="2">Uncharacterized protein</fullName>
    </submittedName>
</protein>
<organism evidence="2 3">
    <name type="scientific">Bizionia paragorgiae</name>
    <dbReference type="NCBI Taxonomy" id="283786"/>
    <lineage>
        <taxon>Bacteria</taxon>
        <taxon>Pseudomonadati</taxon>
        <taxon>Bacteroidota</taxon>
        <taxon>Flavobacteriia</taxon>
        <taxon>Flavobacteriales</taxon>
        <taxon>Flavobacteriaceae</taxon>
        <taxon>Bizionia</taxon>
    </lineage>
</organism>
<proteinExistence type="predicted"/>
<dbReference type="RefSeq" id="WP_092133046.1">
    <property type="nucleotide sequence ID" value="NZ_FNQK01000005.1"/>
</dbReference>
<dbReference type="Pfam" id="PF04143">
    <property type="entry name" value="Sulf_transp"/>
    <property type="match status" value="1"/>
</dbReference>
<keyword evidence="1" id="KW-1133">Transmembrane helix</keyword>
<dbReference type="AlphaFoldDB" id="A0A1H3XM78"/>
<keyword evidence="1" id="KW-0812">Transmembrane</keyword>
<dbReference type="EMBL" id="FNQK01000005">
    <property type="protein sequence ID" value="SEA00479.1"/>
    <property type="molecule type" value="Genomic_DNA"/>
</dbReference>